<comment type="similarity">
    <text evidence="1">Belongs to the 'phage' integrase family.</text>
</comment>
<organism evidence="6 7">
    <name type="scientific">Tardibacter chloracetimidivorans</name>
    <dbReference type="NCBI Taxonomy" id="1921510"/>
    <lineage>
        <taxon>Bacteria</taxon>
        <taxon>Pseudomonadati</taxon>
        <taxon>Pseudomonadota</taxon>
        <taxon>Alphaproteobacteria</taxon>
        <taxon>Sphingomonadales</taxon>
        <taxon>Sphingomonadaceae</taxon>
        <taxon>Tardibacter</taxon>
    </lineage>
</organism>
<evidence type="ECO:0000256" key="1">
    <source>
        <dbReference type="ARBA" id="ARBA00008857"/>
    </source>
</evidence>
<dbReference type="KEGG" id="sphj:BSL82_18360"/>
<dbReference type="CDD" id="cd00801">
    <property type="entry name" value="INT_P4_C"/>
    <property type="match status" value="1"/>
</dbReference>
<feature type="domain" description="Tyr recombinase" evidence="5">
    <location>
        <begin position="195"/>
        <end position="383"/>
    </location>
</feature>
<keyword evidence="6" id="KW-0614">Plasmid</keyword>
<dbReference type="PANTHER" id="PTHR30629">
    <property type="entry name" value="PROPHAGE INTEGRASE"/>
    <property type="match status" value="1"/>
</dbReference>
<dbReference type="GO" id="GO:0015074">
    <property type="term" value="P:DNA integration"/>
    <property type="evidence" value="ECO:0007669"/>
    <property type="project" value="UniProtKB-KW"/>
</dbReference>
<dbReference type="AlphaFoldDB" id="A0A1L4A0K3"/>
<dbReference type="Pfam" id="PF13356">
    <property type="entry name" value="Arm-DNA-bind_3"/>
    <property type="match status" value="1"/>
</dbReference>
<dbReference type="EMBL" id="CP018223">
    <property type="protein sequence ID" value="API61404.1"/>
    <property type="molecule type" value="Genomic_DNA"/>
</dbReference>
<keyword evidence="2" id="KW-0229">DNA integration</keyword>
<dbReference type="Proteomes" id="UP000182063">
    <property type="component" value="Plasmid pHSL2"/>
</dbReference>
<dbReference type="PANTHER" id="PTHR30629:SF2">
    <property type="entry name" value="PROPHAGE INTEGRASE INTS-RELATED"/>
    <property type="match status" value="1"/>
</dbReference>
<dbReference type="Pfam" id="PF00589">
    <property type="entry name" value="Phage_integrase"/>
    <property type="match status" value="1"/>
</dbReference>
<dbReference type="Gene3D" id="1.10.150.130">
    <property type="match status" value="1"/>
</dbReference>
<dbReference type="InterPro" id="IPR050808">
    <property type="entry name" value="Phage_Integrase"/>
</dbReference>
<evidence type="ECO:0000313" key="6">
    <source>
        <dbReference type="EMBL" id="API61404.1"/>
    </source>
</evidence>
<keyword evidence="4" id="KW-0233">DNA recombination</keyword>
<proteinExistence type="inferred from homology"/>
<geneLocation type="plasmid" evidence="7">
    <name>phsl2</name>
</geneLocation>
<dbReference type="InterPro" id="IPR002104">
    <property type="entry name" value="Integrase_catalytic"/>
</dbReference>
<evidence type="ECO:0000256" key="4">
    <source>
        <dbReference type="ARBA" id="ARBA00023172"/>
    </source>
</evidence>
<dbReference type="InterPro" id="IPR053876">
    <property type="entry name" value="Phage_int_M"/>
</dbReference>
<name>A0A1L4A0K3_9SPHN</name>
<dbReference type="Gene3D" id="3.30.160.390">
    <property type="entry name" value="Integrase, DNA-binding domain"/>
    <property type="match status" value="1"/>
</dbReference>
<gene>
    <name evidence="6" type="ORF">BSL82_18360</name>
</gene>
<dbReference type="Pfam" id="PF22022">
    <property type="entry name" value="Phage_int_M"/>
    <property type="match status" value="1"/>
</dbReference>
<accession>A0A1L4A0K3</accession>
<keyword evidence="7" id="KW-1185">Reference proteome</keyword>
<dbReference type="GO" id="GO:0003677">
    <property type="term" value="F:DNA binding"/>
    <property type="evidence" value="ECO:0007669"/>
    <property type="project" value="UniProtKB-KW"/>
</dbReference>
<sequence length="415" mass="46518">MALTALKVRNAGPGRYADIHGLYLVVRKSGSRSWVLRMQHKGKRRDFGLGPVHDVSLADARSLAADIRRMIRNGIDPVTERGLQRKAAPTFETVARRCYEAMRGGWKDQRHASWISSFENHIFPTIGSKRVDEIDTAAVLGVLEPIWLTIPDTARRLFQRIGAILDYAHVKGWIAEEVSLRSVRRGLPRQTNKAQHRIAMPYQQIPDFMDTLFALPPSVGRDALKLTILTAVRSNETRLAIWSEFDLEKGIWSIPATRMKMKEPHVVPLALAALSLLKRLHGDALYELDGKHSEKLAMLQSKFVFAGSTGKPISDMTMTKVLRDMKIVAITVHGFRSSFTDWAAEQTDTAKEIADKALAHKVANAVEAAYRRTDFFDKRRVLMKLWATYLTGCADNDQDAGPPSNAKAKELARAV</sequence>
<dbReference type="InterPro" id="IPR013762">
    <property type="entry name" value="Integrase-like_cat_sf"/>
</dbReference>
<dbReference type="InterPro" id="IPR038488">
    <property type="entry name" value="Integrase_DNA-bd_sf"/>
</dbReference>
<reference evidence="6 7" key="1">
    <citation type="submission" date="2016-11" db="EMBL/GenBank/DDBJ databases">
        <title>Complete Genome Sequence of alachlor-degrading Sphingomonas sp. strain JJ-A5.</title>
        <authorList>
            <person name="Lee H."/>
            <person name="Ka J.-O."/>
        </authorList>
    </citation>
    <scope>NUCLEOTIDE SEQUENCE [LARGE SCALE GENOMIC DNA]</scope>
    <source>
        <strain evidence="6 7">JJ-A5</strain>
        <plasmid evidence="7">phsl2</plasmid>
    </source>
</reference>
<evidence type="ECO:0000313" key="7">
    <source>
        <dbReference type="Proteomes" id="UP000182063"/>
    </source>
</evidence>
<dbReference type="RefSeq" id="WP_072598990.1">
    <property type="nucleotide sequence ID" value="NZ_CP018223.1"/>
</dbReference>
<dbReference type="SUPFAM" id="SSF56349">
    <property type="entry name" value="DNA breaking-rejoining enzymes"/>
    <property type="match status" value="1"/>
</dbReference>
<evidence type="ECO:0000256" key="3">
    <source>
        <dbReference type="ARBA" id="ARBA00023125"/>
    </source>
</evidence>
<dbReference type="Gene3D" id="1.10.443.10">
    <property type="entry name" value="Intergrase catalytic core"/>
    <property type="match status" value="1"/>
</dbReference>
<evidence type="ECO:0000256" key="2">
    <source>
        <dbReference type="ARBA" id="ARBA00022908"/>
    </source>
</evidence>
<dbReference type="InterPro" id="IPR010998">
    <property type="entry name" value="Integrase_recombinase_N"/>
</dbReference>
<keyword evidence="3" id="KW-0238">DNA-binding</keyword>
<dbReference type="GO" id="GO:0006310">
    <property type="term" value="P:DNA recombination"/>
    <property type="evidence" value="ECO:0007669"/>
    <property type="project" value="UniProtKB-KW"/>
</dbReference>
<dbReference type="PROSITE" id="PS51898">
    <property type="entry name" value="TYR_RECOMBINASE"/>
    <property type="match status" value="1"/>
</dbReference>
<dbReference type="InterPro" id="IPR025166">
    <property type="entry name" value="Integrase_DNA_bind_dom"/>
</dbReference>
<evidence type="ECO:0000259" key="5">
    <source>
        <dbReference type="PROSITE" id="PS51898"/>
    </source>
</evidence>
<dbReference type="InterPro" id="IPR011010">
    <property type="entry name" value="DNA_brk_join_enz"/>
</dbReference>
<protein>
    <submittedName>
        <fullName evidence="6">Recombinase</fullName>
    </submittedName>
</protein>